<evidence type="ECO:0000256" key="7">
    <source>
        <dbReference type="ARBA" id="ARBA00023289"/>
    </source>
</evidence>
<reference evidence="15" key="2">
    <citation type="submission" date="2025-09" db="UniProtKB">
        <authorList>
            <consortium name="Ensembl"/>
        </authorList>
    </citation>
    <scope>IDENTIFICATION</scope>
</reference>
<sequence length="686" mass="77514">MSAAAGFESRLRLQSSRRAAVLSALLAESWPRDPMSQDGGGAEKQSRPYCRGPSRVQCRSRLPLYVKNLPASARGCPFSVSCRSALFFRPALSRPQLNAPYSMAAAAAPLSPQPRGAVGSAVLSPTRISRLQEKEELRQLNDRLAVYIDKVRSLETENSALQRRVSEREQVCGREISGLKELFETELADARKTLDDTARERAKLQIELGKLRAEHEQVLSSYAKKDSDLNAAQVKLREFEAALNAKEAALATALGDKRSQEEELEDLRDQIVQLEVSLAAAKKELADETLQKVDLENRCQSLIEDLEFRKNMYEEEIKETRRKHETRLVEVDSGRQIEYEYKLAQALKEIREQHDAQVKLYKEELEQTYSSKLENIRQSSEMHSCTANTVREELHESRMRIETLSSHIADIQKESRAWQDRVHELEDALSKERENCRKILAENEREVAEMRNQMQQQFSDYEQLLDVKLALDMEINAYRKLLESEEERLRLSPGPSSRVTVSRASSSRSVRTTRGKRKRIDVEESEASSSVSISHSASATGNISIEEIDVDGKFIRLKNTSEQDQPMGGWEMIRKIGDTSASYRYTSRYVLKAGQTVTIWAANAGVTASPPTDLIWKNQNSWGTGEDVKVVLKNSQGEEVAQRSTVFKTTVNEGEEEEEEGEEILEGDVIHQQGSPRKSGRSCAIM</sequence>
<dbReference type="InterPro" id="IPR018039">
    <property type="entry name" value="IF_conserved"/>
</dbReference>
<keyword evidence="2" id="KW-0597">Phosphoprotein</keyword>
<feature type="region of interest" description="Disordered" evidence="12">
    <location>
        <begin position="489"/>
        <end position="533"/>
    </location>
</feature>
<dbReference type="PANTHER" id="PTHR45721:SF3">
    <property type="entry name" value="LAMIN-B1"/>
    <property type="match status" value="1"/>
</dbReference>
<dbReference type="Gene3D" id="1.20.5.1160">
    <property type="entry name" value="Vasodilator-stimulated phosphoprotein"/>
    <property type="match status" value="1"/>
</dbReference>
<evidence type="ECO:0000256" key="6">
    <source>
        <dbReference type="ARBA" id="ARBA00023288"/>
    </source>
</evidence>
<dbReference type="GO" id="GO:0006998">
    <property type="term" value="P:nuclear envelope organization"/>
    <property type="evidence" value="ECO:0007669"/>
    <property type="project" value="TreeGrafter"/>
</dbReference>
<keyword evidence="4 11" id="KW-0175">Coiled coil</keyword>
<dbReference type="FunFam" id="1.20.5.1160:FF:000007">
    <property type="entry name" value="Lamin B1"/>
    <property type="match status" value="1"/>
</dbReference>
<dbReference type="Proteomes" id="UP000472261">
    <property type="component" value="Unplaced"/>
</dbReference>
<feature type="domain" description="IF rod" evidence="14">
    <location>
        <begin position="133"/>
        <end position="489"/>
    </location>
</feature>
<protein>
    <recommendedName>
        <fullName evidence="9">Lamin-B1</fullName>
    </recommendedName>
</protein>
<dbReference type="InterPro" id="IPR039008">
    <property type="entry name" value="IF_rod_dom"/>
</dbReference>
<evidence type="ECO:0000313" key="15">
    <source>
        <dbReference type="Ensembl" id="ENSPCLP00000020467.1"/>
    </source>
</evidence>
<dbReference type="GO" id="GO:0031507">
    <property type="term" value="P:heterochromatin formation"/>
    <property type="evidence" value="ECO:0007669"/>
    <property type="project" value="TreeGrafter"/>
</dbReference>
<keyword evidence="7" id="KW-0636">Prenylation</keyword>
<evidence type="ECO:0000256" key="3">
    <source>
        <dbReference type="ARBA" id="ARBA00022754"/>
    </source>
</evidence>
<proteinExistence type="inferred from homology"/>
<dbReference type="Gene3D" id="2.60.40.1260">
    <property type="entry name" value="Lamin Tail domain"/>
    <property type="match status" value="1"/>
</dbReference>
<dbReference type="Pfam" id="PF00932">
    <property type="entry name" value="LTD"/>
    <property type="match status" value="1"/>
</dbReference>
<name>A0A669QHX2_PHACC</name>
<evidence type="ECO:0000256" key="2">
    <source>
        <dbReference type="ARBA" id="ARBA00022553"/>
    </source>
</evidence>
<dbReference type="GO" id="GO:0051664">
    <property type="term" value="P:nuclear pore localization"/>
    <property type="evidence" value="ECO:0007669"/>
    <property type="project" value="TreeGrafter"/>
</dbReference>
<dbReference type="Ensembl" id="ENSPCLT00000028334.1">
    <property type="protein sequence ID" value="ENSPCLP00000020467.1"/>
    <property type="gene ID" value="ENSPCLG00000017924.1"/>
</dbReference>
<evidence type="ECO:0000256" key="11">
    <source>
        <dbReference type="SAM" id="Coils"/>
    </source>
</evidence>
<dbReference type="FunFam" id="2.60.40.1260:FF:000002">
    <property type="entry name" value="Lamin B1"/>
    <property type="match status" value="1"/>
</dbReference>
<dbReference type="OMA" id="GYEMIKT"/>
<dbReference type="PROSITE" id="PS51842">
    <property type="entry name" value="IF_ROD_2"/>
    <property type="match status" value="1"/>
</dbReference>
<feature type="compositionally biased region" description="Acidic residues" evidence="12">
    <location>
        <begin position="653"/>
        <end position="666"/>
    </location>
</feature>
<evidence type="ECO:0000256" key="8">
    <source>
        <dbReference type="ARBA" id="ARBA00024186"/>
    </source>
</evidence>
<evidence type="ECO:0000256" key="12">
    <source>
        <dbReference type="SAM" id="MobiDB-lite"/>
    </source>
</evidence>
<keyword evidence="3 10" id="KW-0403">Intermediate filament</keyword>
<organism evidence="15 16">
    <name type="scientific">Phasianus colchicus</name>
    <name type="common">Common pheasant</name>
    <dbReference type="NCBI Taxonomy" id="9054"/>
    <lineage>
        <taxon>Eukaryota</taxon>
        <taxon>Metazoa</taxon>
        <taxon>Chordata</taxon>
        <taxon>Craniata</taxon>
        <taxon>Vertebrata</taxon>
        <taxon>Euteleostomi</taxon>
        <taxon>Archelosauria</taxon>
        <taxon>Archosauria</taxon>
        <taxon>Dinosauria</taxon>
        <taxon>Saurischia</taxon>
        <taxon>Theropoda</taxon>
        <taxon>Coelurosauria</taxon>
        <taxon>Aves</taxon>
        <taxon>Neognathae</taxon>
        <taxon>Galloanserae</taxon>
        <taxon>Galliformes</taxon>
        <taxon>Phasianidae</taxon>
        <taxon>Phasianinae</taxon>
        <taxon>Phasianus</taxon>
    </lineage>
</organism>
<dbReference type="InterPro" id="IPR036415">
    <property type="entry name" value="Lamin_tail_dom_sf"/>
</dbReference>
<evidence type="ECO:0000256" key="10">
    <source>
        <dbReference type="RuleBase" id="RU000685"/>
    </source>
</evidence>
<evidence type="ECO:0000259" key="13">
    <source>
        <dbReference type="PROSITE" id="PS51841"/>
    </source>
</evidence>
<dbReference type="Gene3D" id="1.20.5.170">
    <property type="match status" value="1"/>
</dbReference>
<dbReference type="Pfam" id="PF00038">
    <property type="entry name" value="Filament"/>
    <property type="match status" value="1"/>
</dbReference>
<feature type="region of interest" description="Disordered" evidence="12">
    <location>
        <begin position="652"/>
        <end position="686"/>
    </location>
</feature>
<evidence type="ECO:0000259" key="14">
    <source>
        <dbReference type="PROSITE" id="PS51842"/>
    </source>
</evidence>
<dbReference type="SMART" id="SM01391">
    <property type="entry name" value="Filament"/>
    <property type="match status" value="1"/>
</dbReference>
<evidence type="ECO:0000256" key="1">
    <source>
        <dbReference type="ARBA" id="ARBA00022481"/>
    </source>
</evidence>
<dbReference type="GO" id="GO:0007097">
    <property type="term" value="P:nuclear migration"/>
    <property type="evidence" value="ECO:0007669"/>
    <property type="project" value="TreeGrafter"/>
</dbReference>
<dbReference type="SUPFAM" id="SSF74853">
    <property type="entry name" value="Lamin A/C globular tail domain"/>
    <property type="match status" value="1"/>
</dbReference>
<keyword evidence="6" id="KW-0449">Lipoprotein</keyword>
<dbReference type="GO" id="GO:0090435">
    <property type="term" value="P:protein localization to nuclear envelope"/>
    <property type="evidence" value="ECO:0007669"/>
    <property type="project" value="TreeGrafter"/>
</dbReference>
<dbReference type="GO" id="GO:0005882">
    <property type="term" value="C:intermediate filament"/>
    <property type="evidence" value="ECO:0007669"/>
    <property type="project" value="UniProtKB-KW"/>
</dbReference>
<accession>A0A669QHX2</accession>
<dbReference type="PROSITE" id="PS00226">
    <property type="entry name" value="IF_ROD_1"/>
    <property type="match status" value="1"/>
</dbReference>
<dbReference type="GO" id="GO:0005652">
    <property type="term" value="C:nuclear lamina"/>
    <property type="evidence" value="ECO:0007669"/>
    <property type="project" value="UniProtKB-SubCell"/>
</dbReference>
<keyword evidence="16" id="KW-1185">Reference proteome</keyword>
<evidence type="ECO:0000313" key="16">
    <source>
        <dbReference type="Proteomes" id="UP000472261"/>
    </source>
</evidence>
<comment type="subcellular location">
    <subcellularLocation>
        <location evidence="8">Nucleus lamina</location>
    </subcellularLocation>
</comment>
<reference evidence="15" key="1">
    <citation type="submission" date="2025-08" db="UniProtKB">
        <authorList>
            <consortium name="Ensembl"/>
        </authorList>
    </citation>
    <scope>IDENTIFICATION</scope>
</reference>
<feature type="compositionally biased region" description="Low complexity" evidence="12">
    <location>
        <begin position="496"/>
        <end position="510"/>
    </location>
</feature>
<feature type="domain" description="LTD" evidence="13">
    <location>
        <begin position="531"/>
        <end position="647"/>
    </location>
</feature>
<feature type="coiled-coil region" evidence="11">
    <location>
        <begin position="130"/>
        <end position="364"/>
    </location>
</feature>
<evidence type="ECO:0000256" key="4">
    <source>
        <dbReference type="ARBA" id="ARBA00023054"/>
    </source>
</evidence>
<comment type="similarity">
    <text evidence="10">Belongs to the intermediate filament family.</text>
</comment>
<dbReference type="InterPro" id="IPR001322">
    <property type="entry name" value="Lamin_tail_dom"/>
</dbReference>
<feature type="region of interest" description="Disordered" evidence="12">
    <location>
        <begin position="32"/>
        <end position="52"/>
    </location>
</feature>
<dbReference type="PANTHER" id="PTHR45721">
    <property type="entry name" value="LAMIN DM0-RELATED"/>
    <property type="match status" value="1"/>
</dbReference>
<dbReference type="AlphaFoldDB" id="A0A669QHX2"/>
<dbReference type="GO" id="GO:0005200">
    <property type="term" value="F:structural constituent of cytoskeleton"/>
    <property type="evidence" value="ECO:0007669"/>
    <property type="project" value="TreeGrafter"/>
</dbReference>
<evidence type="ECO:0000256" key="5">
    <source>
        <dbReference type="ARBA" id="ARBA00023242"/>
    </source>
</evidence>
<keyword evidence="5" id="KW-0539">Nucleus</keyword>
<evidence type="ECO:0000256" key="9">
    <source>
        <dbReference type="ARBA" id="ARBA00070350"/>
    </source>
</evidence>
<dbReference type="PROSITE" id="PS51841">
    <property type="entry name" value="LTD"/>
    <property type="match status" value="1"/>
</dbReference>
<dbReference type="SUPFAM" id="SSF64593">
    <property type="entry name" value="Intermediate filament protein, coiled coil region"/>
    <property type="match status" value="2"/>
</dbReference>
<keyword evidence="1" id="KW-0488">Methylation</keyword>
<feature type="coiled-coil region" evidence="11">
    <location>
        <begin position="408"/>
        <end position="488"/>
    </location>
</feature>